<dbReference type="AlphaFoldDB" id="V5GAM9"/>
<protein>
    <submittedName>
        <fullName evidence="2">Uncharacterized protein</fullName>
    </submittedName>
</protein>
<reference evidence="3" key="1">
    <citation type="journal article" date="2014" name="Genome Announc.">
        <title>Draft genome sequence of the formaldehyde-resistant fungus Byssochlamys spectabilis No. 5 (anamorph Paecilomyces variotii No. 5) (NBRC109023).</title>
        <authorList>
            <person name="Oka T."/>
            <person name="Ekino K."/>
            <person name="Fukuda K."/>
            <person name="Nomura Y."/>
        </authorList>
    </citation>
    <scope>NUCLEOTIDE SEQUENCE [LARGE SCALE GENOMIC DNA]</scope>
    <source>
        <strain evidence="3">No. 5 / NBRC 109023</strain>
    </source>
</reference>
<evidence type="ECO:0000256" key="1">
    <source>
        <dbReference type="SAM" id="MobiDB-lite"/>
    </source>
</evidence>
<dbReference type="InParanoid" id="V5GAM9"/>
<feature type="compositionally biased region" description="Polar residues" evidence="1">
    <location>
        <begin position="50"/>
        <end position="89"/>
    </location>
</feature>
<dbReference type="Pfam" id="PF12855">
    <property type="entry name" value="Ecl1"/>
    <property type="match status" value="1"/>
</dbReference>
<name>V5GAM9_BYSSN</name>
<gene>
    <name evidence="2" type="ORF">PVAR5_6655</name>
</gene>
<keyword evidence="3" id="KW-1185">Reference proteome</keyword>
<organism evidence="2 3">
    <name type="scientific">Byssochlamys spectabilis (strain No. 5 / NBRC 109023)</name>
    <name type="common">Paecilomyces variotii</name>
    <dbReference type="NCBI Taxonomy" id="1356009"/>
    <lineage>
        <taxon>Eukaryota</taxon>
        <taxon>Fungi</taxon>
        <taxon>Dikarya</taxon>
        <taxon>Ascomycota</taxon>
        <taxon>Pezizomycotina</taxon>
        <taxon>Eurotiomycetes</taxon>
        <taxon>Eurotiomycetidae</taxon>
        <taxon>Eurotiales</taxon>
        <taxon>Thermoascaceae</taxon>
        <taxon>Paecilomyces</taxon>
    </lineage>
</organism>
<evidence type="ECO:0000313" key="3">
    <source>
        <dbReference type="Proteomes" id="UP000018001"/>
    </source>
</evidence>
<sequence>MQNMEWSLDFCLVCDRQTCGGAYCSQACRLAELDGFSTGSSLSSQILSGKQTSLEHPSTLASAGRQSPETGSVEKSSTPRFQLVDTTAGLSQSTRTLSPSSSETSLTSLQSNSSRSTTVSDQVWNELCDYASCFDHVRDWRRRLAVS</sequence>
<accession>V5GAM9</accession>
<dbReference type="OrthoDB" id="2563506at2759"/>
<feature type="region of interest" description="Disordered" evidence="1">
    <location>
        <begin position="47"/>
        <end position="113"/>
    </location>
</feature>
<dbReference type="HOGENOM" id="CLU_099513_2_0_1"/>
<feature type="compositionally biased region" description="Low complexity" evidence="1">
    <location>
        <begin position="90"/>
        <end position="113"/>
    </location>
</feature>
<comment type="caution">
    <text evidence="2">The sequence shown here is derived from an EMBL/GenBank/DDBJ whole genome shotgun (WGS) entry which is preliminary data.</text>
</comment>
<dbReference type="eggNOG" id="ENOG502S7ZU">
    <property type="taxonomic scope" value="Eukaryota"/>
</dbReference>
<proteinExistence type="predicted"/>
<dbReference type="InterPro" id="IPR024368">
    <property type="entry name" value="Ecl1/2/3"/>
</dbReference>
<evidence type="ECO:0000313" key="2">
    <source>
        <dbReference type="EMBL" id="GAD97967.1"/>
    </source>
</evidence>
<dbReference type="EMBL" id="BAUL01000223">
    <property type="protein sequence ID" value="GAD97967.1"/>
    <property type="molecule type" value="Genomic_DNA"/>
</dbReference>
<dbReference type="Proteomes" id="UP000018001">
    <property type="component" value="Unassembled WGS sequence"/>
</dbReference>